<evidence type="ECO:0000313" key="10">
    <source>
        <dbReference type="EMBL" id="PIS13606.1"/>
    </source>
</evidence>
<feature type="domain" description="CBS" evidence="9">
    <location>
        <begin position="162"/>
        <end position="225"/>
    </location>
</feature>
<evidence type="ECO:0000256" key="1">
    <source>
        <dbReference type="ARBA" id="ARBA00005502"/>
    </source>
</evidence>
<feature type="domain" description="CBS" evidence="9">
    <location>
        <begin position="99"/>
        <end position="158"/>
    </location>
</feature>
<keyword evidence="2" id="KW-0479">Metal-binding</keyword>
<protein>
    <submittedName>
        <fullName evidence="10">IMP dehydrogenase</fullName>
    </submittedName>
</protein>
<dbReference type="Pfam" id="PF00478">
    <property type="entry name" value="IMPDH"/>
    <property type="match status" value="1"/>
</dbReference>
<feature type="binding site" description="in other chain" evidence="7">
    <location>
        <position position="322"/>
    </location>
    <ligand>
        <name>K(+)</name>
        <dbReference type="ChEBI" id="CHEBI:29103"/>
        <note>ligand shared between two tetrameric partners</note>
    </ligand>
</feature>
<keyword evidence="3" id="KW-0560">Oxidoreductase</keyword>
<evidence type="ECO:0000256" key="3">
    <source>
        <dbReference type="ARBA" id="ARBA00023002"/>
    </source>
</evidence>
<evidence type="ECO:0000256" key="8">
    <source>
        <dbReference type="PROSITE-ProRule" id="PRU00703"/>
    </source>
</evidence>
<dbReference type="Gene3D" id="3.20.20.70">
    <property type="entry name" value="Aldolase class I"/>
    <property type="match status" value="1"/>
</dbReference>
<dbReference type="InterPro" id="IPR013785">
    <property type="entry name" value="Aldolase_TIM"/>
</dbReference>
<dbReference type="GO" id="GO:0006183">
    <property type="term" value="P:GTP biosynthetic process"/>
    <property type="evidence" value="ECO:0007669"/>
    <property type="project" value="TreeGrafter"/>
</dbReference>
<dbReference type="AlphaFoldDB" id="A0A2H0WLT0"/>
<dbReference type="PANTHER" id="PTHR11911">
    <property type="entry name" value="INOSINE-5-MONOPHOSPHATE DEHYDROGENASE RELATED"/>
    <property type="match status" value="1"/>
</dbReference>
<dbReference type="InterPro" id="IPR005990">
    <property type="entry name" value="IMP_DH"/>
</dbReference>
<dbReference type="EMBL" id="PEZL01000011">
    <property type="protein sequence ID" value="PIS13606.1"/>
    <property type="molecule type" value="Genomic_DNA"/>
</dbReference>
<comment type="similarity">
    <text evidence="1">Belongs to the IMPDH/GMPR family.</text>
</comment>
<dbReference type="GO" id="GO:0003938">
    <property type="term" value="F:IMP dehydrogenase activity"/>
    <property type="evidence" value="ECO:0007669"/>
    <property type="project" value="InterPro"/>
</dbReference>
<evidence type="ECO:0000256" key="7">
    <source>
        <dbReference type="PIRSR" id="PIRSR000130-4"/>
    </source>
</evidence>
<proteinExistence type="inferred from homology"/>
<evidence type="ECO:0000256" key="4">
    <source>
        <dbReference type="ARBA" id="ARBA00023122"/>
    </source>
</evidence>
<dbReference type="PANTHER" id="PTHR11911:SF111">
    <property type="entry name" value="INOSINE-5'-MONOPHOSPHATE DEHYDROGENASE"/>
    <property type="match status" value="1"/>
</dbReference>
<dbReference type="SUPFAM" id="SSF51412">
    <property type="entry name" value="Inosine monophosphate dehydrogenase (IMPDH)"/>
    <property type="match status" value="1"/>
</dbReference>
<reference evidence="11" key="1">
    <citation type="submission" date="2017-09" db="EMBL/GenBank/DDBJ databases">
        <title>Depth-based differentiation of microbial function through sediment-hosted aquifers and enrichment of novel symbionts in the deep terrestrial subsurface.</title>
        <authorList>
            <person name="Probst A.J."/>
            <person name="Ladd B."/>
            <person name="Jarett J.K."/>
            <person name="Geller-Mcgrath D.E."/>
            <person name="Sieber C.M.K."/>
            <person name="Emerson J.B."/>
            <person name="Anantharaman K."/>
            <person name="Thomas B.C."/>
            <person name="Malmstrom R."/>
            <person name="Stieglmeier M."/>
            <person name="Klingl A."/>
            <person name="Woyke T."/>
            <person name="Ryan C.M."/>
            <person name="Banfield J.F."/>
        </authorList>
    </citation>
    <scope>NUCLEOTIDE SEQUENCE [LARGE SCALE GENOMIC DNA]</scope>
</reference>
<feature type="active site" description="Proton acceptor" evidence="5">
    <location>
        <position position="435"/>
    </location>
</feature>
<evidence type="ECO:0000256" key="6">
    <source>
        <dbReference type="PIRSR" id="PIRSR000130-3"/>
    </source>
</evidence>
<feature type="binding site" description="in other chain" evidence="7">
    <location>
        <position position="319"/>
    </location>
    <ligand>
        <name>K(+)</name>
        <dbReference type="ChEBI" id="CHEBI:29103"/>
        <note>ligand shared between two tetrameric partners</note>
    </ligand>
</feature>
<name>A0A2H0WLT0_9BACT</name>
<keyword evidence="7" id="KW-0630">Potassium</keyword>
<feature type="binding site" description="in other chain" evidence="7">
    <location>
        <position position="317"/>
    </location>
    <ligand>
        <name>K(+)</name>
        <dbReference type="ChEBI" id="CHEBI:29103"/>
        <note>ligand shared between two tetrameric partners</note>
    </ligand>
</feature>
<evidence type="ECO:0000256" key="5">
    <source>
        <dbReference type="PIRSR" id="PIRSR000130-1"/>
    </source>
</evidence>
<keyword evidence="4 8" id="KW-0129">CBS domain</keyword>
<keyword evidence="6" id="KW-0520">NAD</keyword>
<dbReference type="SMART" id="SM01240">
    <property type="entry name" value="IMPDH"/>
    <property type="match status" value="1"/>
</dbReference>
<evidence type="ECO:0000256" key="2">
    <source>
        <dbReference type="ARBA" id="ARBA00022723"/>
    </source>
</evidence>
<accession>A0A2H0WLT0</accession>
<feature type="binding site" evidence="6">
    <location>
        <begin position="263"/>
        <end position="265"/>
    </location>
    <ligand>
        <name>NAD(+)</name>
        <dbReference type="ChEBI" id="CHEBI:57540"/>
    </ligand>
</feature>
<dbReference type="SMART" id="SM00116">
    <property type="entry name" value="CBS"/>
    <property type="match status" value="2"/>
</dbReference>
<feature type="active site" description="Thioimidate intermediate" evidence="5">
    <location>
        <position position="322"/>
    </location>
</feature>
<dbReference type="PIRSF" id="PIRSF000130">
    <property type="entry name" value="IMPDH"/>
    <property type="match status" value="1"/>
</dbReference>
<comment type="caution">
    <text evidence="10">The sequence shown here is derived from an EMBL/GenBank/DDBJ whole genome shotgun (WGS) entry which is preliminary data.</text>
</comment>
<dbReference type="GO" id="GO:0046872">
    <property type="term" value="F:metal ion binding"/>
    <property type="evidence" value="ECO:0007669"/>
    <property type="project" value="UniProtKB-KW"/>
</dbReference>
<dbReference type="CDD" id="cd00381">
    <property type="entry name" value="IMPDH"/>
    <property type="match status" value="1"/>
</dbReference>
<dbReference type="InterPro" id="IPR046342">
    <property type="entry name" value="CBS_dom_sf"/>
</dbReference>
<evidence type="ECO:0000259" key="9">
    <source>
        <dbReference type="PROSITE" id="PS51371"/>
    </source>
</evidence>
<organism evidence="10 11">
    <name type="scientific">Candidatus Tagabacteria bacterium CG09_land_8_20_14_0_10_41_14</name>
    <dbReference type="NCBI Taxonomy" id="1975021"/>
    <lineage>
        <taxon>Bacteria</taxon>
        <taxon>Candidatus Tagaibacteriota</taxon>
    </lineage>
</organism>
<dbReference type="InterPro" id="IPR000644">
    <property type="entry name" value="CBS_dom"/>
</dbReference>
<feature type="binding site" evidence="6">
    <location>
        <begin position="315"/>
        <end position="317"/>
    </location>
    <ligand>
        <name>NAD(+)</name>
        <dbReference type="ChEBI" id="CHEBI:57540"/>
    </ligand>
</feature>
<dbReference type="PROSITE" id="PS51371">
    <property type="entry name" value="CBS"/>
    <property type="match status" value="2"/>
</dbReference>
<sequence length="494" mass="55255">MAKLHPDLQNKEFWYKDITLIPNRLPDFERDKVDLSTHFTKGITLKSPFVSSPMDTVTESEMAILMALMGGIGVIHYNFSTIDEQIKEVEKVKKFQAGFVYNPVVLSPQNTIKDAYEVNNRYGFFSVPITEDGTLNSKLVGIVTHRDVRYRQDMETKLKEVMTSREKLIVAKKSETIDKNDLMAANNILKKYNLDTLPIINNEDRVVALVADSDLEKNELFPLATKNENKQLRVFIAVESRLQLAQERIKKAILTGVDGIIIDASIVFREQLEVAKWVKQNFPKLEVVVGNIDSAQMVEEILREASNFVDALRVGVGPGAACITQQELGTGRAQASAVFECAQAVKKLEPKYGPIPIIADGGIKIIDEVGQDIQKPGDITKALALGAQTIMMGSLLAGLDESPGEKEFDYEENKMVKKYRGMGSLEAMERRSAVRYAVDKTKIRIAEGIVTKVPYRGSGYDFLPKLIIGVKQSLQKQGFKNLKQLQEEADIRPI</sequence>
<dbReference type="SUPFAM" id="SSF54631">
    <property type="entry name" value="CBS-domain pair"/>
    <property type="match status" value="1"/>
</dbReference>
<dbReference type="Proteomes" id="UP000230353">
    <property type="component" value="Unassembled WGS sequence"/>
</dbReference>
<dbReference type="Pfam" id="PF00571">
    <property type="entry name" value="CBS"/>
    <property type="match status" value="1"/>
</dbReference>
<dbReference type="FunFam" id="3.20.20.70:FF:000424">
    <property type="entry name" value="Inosine-5'-monophosphate dehydrogenase 2"/>
    <property type="match status" value="1"/>
</dbReference>
<dbReference type="InterPro" id="IPR001093">
    <property type="entry name" value="IMP_DH_GMPRt"/>
</dbReference>
<gene>
    <name evidence="10" type="ORF">COT67_00835</name>
</gene>
<evidence type="ECO:0000313" key="11">
    <source>
        <dbReference type="Proteomes" id="UP000230353"/>
    </source>
</evidence>